<protein>
    <submittedName>
        <fullName evidence="2">Uncharacterized protein</fullName>
    </submittedName>
</protein>
<proteinExistence type="predicted"/>
<dbReference type="EMBL" id="CP039345">
    <property type="protein sequence ID" value="QCD79476.1"/>
    <property type="molecule type" value="Genomic_DNA"/>
</dbReference>
<gene>
    <name evidence="2" type="ORF">DEO72_LG1g3118</name>
</gene>
<feature type="compositionally biased region" description="Basic and acidic residues" evidence="1">
    <location>
        <begin position="44"/>
        <end position="54"/>
    </location>
</feature>
<accession>A0A4D6KN13</accession>
<organism evidence="2 3">
    <name type="scientific">Vigna unguiculata</name>
    <name type="common">Cowpea</name>
    <dbReference type="NCBI Taxonomy" id="3917"/>
    <lineage>
        <taxon>Eukaryota</taxon>
        <taxon>Viridiplantae</taxon>
        <taxon>Streptophyta</taxon>
        <taxon>Embryophyta</taxon>
        <taxon>Tracheophyta</taxon>
        <taxon>Spermatophyta</taxon>
        <taxon>Magnoliopsida</taxon>
        <taxon>eudicotyledons</taxon>
        <taxon>Gunneridae</taxon>
        <taxon>Pentapetalae</taxon>
        <taxon>rosids</taxon>
        <taxon>fabids</taxon>
        <taxon>Fabales</taxon>
        <taxon>Fabaceae</taxon>
        <taxon>Papilionoideae</taxon>
        <taxon>50 kb inversion clade</taxon>
        <taxon>NPAAA clade</taxon>
        <taxon>indigoferoid/millettioid clade</taxon>
        <taxon>Phaseoleae</taxon>
        <taxon>Vigna</taxon>
    </lineage>
</organism>
<reference evidence="2 3" key="1">
    <citation type="submission" date="2019-04" db="EMBL/GenBank/DDBJ databases">
        <title>An improved genome assembly and genetic linkage map for asparagus bean, Vigna unguiculata ssp. sesquipedialis.</title>
        <authorList>
            <person name="Xia Q."/>
            <person name="Zhang R."/>
            <person name="Dong Y."/>
        </authorList>
    </citation>
    <scope>NUCLEOTIDE SEQUENCE [LARGE SCALE GENOMIC DNA]</scope>
    <source>
        <tissue evidence="2">Leaf</tissue>
    </source>
</reference>
<sequence length="103" mass="11691">MKKWRDINTPVEKRRNGRVVAKVWKRGSEESAGSGAMEGRKKHVDTETQPERNKQRGFHSTFHDVSYLVFNLNLLPDFPCCSSSLTPSLHAPLLLPFGLVMII</sequence>
<keyword evidence="3" id="KW-1185">Reference proteome</keyword>
<dbReference type="AlphaFoldDB" id="A0A4D6KN13"/>
<evidence type="ECO:0000313" key="3">
    <source>
        <dbReference type="Proteomes" id="UP000501690"/>
    </source>
</evidence>
<feature type="region of interest" description="Disordered" evidence="1">
    <location>
        <begin position="26"/>
        <end position="56"/>
    </location>
</feature>
<dbReference type="Proteomes" id="UP000501690">
    <property type="component" value="Linkage Group LG1"/>
</dbReference>
<evidence type="ECO:0000256" key="1">
    <source>
        <dbReference type="SAM" id="MobiDB-lite"/>
    </source>
</evidence>
<name>A0A4D6KN13_VIGUN</name>
<evidence type="ECO:0000313" key="2">
    <source>
        <dbReference type="EMBL" id="QCD79476.1"/>
    </source>
</evidence>